<dbReference type="InterPro" id="IPR002104">
    <property type="entry name" value="Integrase_catalytic"/>
</dbReference>
<feature type="domain" description="Tyr recombinase" evidence="2">
    <location>
        <begin position="174"/>
        <end position="384"/>
    </location>
</feature>
<evidence type="ECO:0000256" key="1">
    <source>
        <dbReference type="ARBA" id="ARBA00023172"/>
    </source>
</evidence>
<dbReference type="EMBL" id="QRWH01000005">
    <property type="protein sequence ID" value="RGT09418.1"/>
    <property type="molecule type" value="Genomic_DNA"/>
</dbReference>
<dbReference type="InterPro" id="IPR050090">
    <property type="entry name" value="Tyrosine_recombinase_XerCD"/>
</dbReference>
<dbReference type="SUPFAM" id="SSF56349">
    <property type="entry name" value="DNA breaking-rejoining enzymes"/>
    <property type="match status" value="1"/>
</dbReference>
<dbReference type="CDD" id="cd01189">
    <property type="entry name" value="INT_ICEBs1_C_like"/>
    <property type="match status" value="1"/>
</dbReference>
<sequence>MVKKVKKYPHAFFERNTWNHRTKKLLPDYTIKYGKKGGFETAEEAEKAYQEHIKEFDRKMNMTFLEVDKEVTLKNFLLYWYVSIFSERVQSTTRYLVSYVLYGMLLPNIDEKIKLKFVSTDYLNELLDKVAKYCKSAGFKSRETLYIAMKDAQFLRLIDNNPVKATKTYPRPKRKITVLNKSQTRCFLTAAKERNWFLEIILGLYCGLRKGEILGLKFDDFDFEERTVTVQRQLVADIETKEGTYEIIKYQSILRDPKSESGKRRLKVPEIILVEVERRKDRIQLLKERMGEDFQDQNFISCQKNGNPRGLCSLNTEIRRLCERNGLPHITVHGLRHMYATILAERGVPLTKISALLGHHSVHTTFEFYLEVIEGGNQITDFLNKEFLAEEAAYGSK</sequence>
<comment type="caution">
    <text evidence="3">The sequence shown here is derived from an EMBL/GenBank/DDBJ whole genome shotgun (WGS) entry which is preliminary data.</text>
</comment>
<evidence type="ECO:0000313" key="3">
    <source>
        <dbReference type="EMBL" id="RGT09418.1"/>
    </source>
</evidence>
<dbReference type="InterPro" id="IPR013762">
    <property type="entry name" value="Integrase-like_cat_sf"/>
</dbReference>
<dbReference type="GeneID" id="42787930"/>
<dbReference type="GO" id="GO:0006310">
    <property type="term" value="P:DNA recombination"/>
    <property type="evidence" value="ECO:0007669"/>
    <property type="project" value="UniProtKB-KW"/>
</dbReference>
<dbReference type="GO" id="GO:0003677">
    <property type="term" value="F:DNA binding"/>
    <property type="evidence" value="ECO:0007669"/>
    <property type="project" value="InterPro"/>
</dbReference>
<dbReference type="InterPro" id="IPR011010">
    <property type="entry name" value="DNA_brk_join_enz"/>
</dbReference>
<evidence type="ECO:0000313" key="4">
    <source>
        <dbReference type="Proteomes" id="UP000283630"/>
    </source>
</evidence>
<dbReference type="PANTHER" id="PTHR30349:SF64">
    <property type="entry name" value="PROPHAGE INTEGRASE INTD-RELATED"/>
    <property type="match status" value="1"/>
</dbReference>
<evidence type="ECO:0000259" key="2">
    <source>
        <dbReference type="PROSITE" id="PS51898"/>
    </source>
</evidence>
<keyword evidence="1" id="KW-0233">DNA recombination</keyword>
<proteinExistence type="predicted"/>
<reference evidence="3 4" key="1">
    <citation type="submission" date="2018-08" db="EMBL/GenBank/DDBJ databases">
        <title>A genome reference for cultivated species of the human gut microbiota.</title>
        <authorList>
            <person name="Zou Y."/>
            <person name="Xue W."/>
            <person name="Luo G."/>
        </authorList>
    </citation>
    <scope>NUCLEOTIDE SEQUENCE [LARGE SCALE GENOMIC DNA]</scope>
    <source>
        <strain evidence="3 4">AF19-4AC</strain>
    </source>
</reference>
<name>A0A412MDG5_9FIRM</name>
<organism evidence="3 4">
    <name type="scientific">Dorea formicigenerans</name>
    <dbReference type="NCBI Taxonomy" id="39486"/>
    <lineage>
        <taxon>Bacteria</taxon>
        <taxon>Bacillati</taxon>
        <taxon>Bacillota</taxon>
        <taxon>Clostridia</taxon>
        <taxon>Lachnospirales</taxon>
        <taxon>Lachnospiraceae</taxon>
        <taxon>Dorea</taxon>
    </lineage>
</organism>
<dbReference type="Pfam" id="PF00589">
    <property type="entry name" value="Phage_integrase"/>
    <property type="match status" value="1"/>
</dbReference>
<dbReference type="PROSITE" id="PS51898">
    <property type="entry name" value="TYR_RECOMBINASE"/>
    <property type="match status" value="1"/>
</dbReference>
<dbReference type="Proteomes" id="UP000283630">
    <property type="component" value="Unassembled WGS sequence"/>
</dbReference>
<gene>
    <name evidence="3" type="ORF">DWX53_06920</name>
</gene>
<protein>
    <submittedName>
        <fullName evidence="3">Site-specific integrase</fullName>
    </submittedName>
</protein>
<dbReference type="AlphaFoldDB" id="A0A412MDG5"/>
<dbReference type="Gene3D" id="1.10.443.10">
    <property type="entry name" value="Intergrase catalytic core"/>
    <property type="match status" value="1"/>
</dbReference>
<accession>A0A412MDG5</accession>
<dbReference type="PANTHER" id="PTHR30349">
    <property type="entry name" value="PHAGE INTEGRASE-RELATED"/>
    <property type="match status" value="1"/>
</dbReference>
<dbReference type="GO" id="GO:0015074">
    <property type="term" value="P:DNA integration"/>
    <property type="evidence" value="ECO:0007669"/>
    <property type="project" value="InterPro"/>
</dbReference>
<dbReference type="RefSeq" id="WP_021740644.1">
    <property type="nucleotide sequence ID" value="NZ_QRWH01000005.1"/>
</dbReference>